<feature type="domain" description="Phosphatidic acid phosphatase type 2/haloperoxidase" evidence="2">
    <location>
        <begin position="53"/>
        <end position="165"/>
    </location>
</feature>
<dbReference type="InterPro" id="IPR036938">
    <property type="entry name" value="PAP2/HPO_sf"/>
</dbReference>
<organism evidence="3 4">
    <name type="scientific">Taibaiella soli</name>
    <dbReference type="NCBI Taxonomy" id="1649169"/>
    <lineage>
        <taxon>Bacteria</taxon>
        <taxon>Pseudomonadati</taxon>
        <taxon>Bacteroidota</taxon>
        <taxon>Chitinophagia</taxon>
        <taxon>Chitinophagales</taxon>
        <taxon>Chitinophagaceae</taxon>
        <taxon>Taibaiella</taxon>
    </lineage>
</organism>
<keyword evidence="1" id="KW-0472">Membrane</keyword>
<evidence type="ECO:0000313" key="3">
    <source>
        <dbReference type="EMBL" id="PZF74074.1"/>
    </source>
</evidence>
<dbReference type="OrthoDB" id="9773582at2"/>
<dbReference type="PANTHER" id="PTHR14969:SF13">
    <property type="entry name" value="AT30094P"/>
    <property type="match status" value="1"/>
</dbReference>
<dbReference type="SMART" id="SM00014">
    <property type="entry name" value="acidPPc"/>
    <property type="match status" value="1"/>
</dbReference>
<name>A0A2W2B1F2_9BACT</name>
<dbReference type="Proteomes" id="UP000248745">
    <property type="component" value="Unassembled WGS sequence"/>
</dbReference>
<keyword evidence="1" id="KW-1133">Transmembrane helix</keyword>
<proteinExistence type="predicted"/>
<evidence type="ECO:0000256" key="1">
    <source>
        <dbReference type="SAM" id="Phobius"/>
    </source>
</evidence>
<sequence>MELRMLESIQSGRTTTGVQVANGISNTIYPVAAGAVIGELAYGYLAHDKTWQTNGWQMAAGLTVTLGATYILKNTVKRERPFQKYPEQVISDSHTNEYSFPSGHTSTAFSLATSLSLQCPKWYVIAPSFLYAGAIGYSRMYLGMHYPSDVAAGAVIGVASSWITYKGTQWLQHRKQATKKPETF</sequence>
<dbReference type="AlphaFoldDB" id="A0A2W2B1F2"/>
<dbReference type="SUPFAM" id="SSF48317">
    <property type="entry name" value="Acid phosphatase/Vanadium-dependent haloperoxidase"/>
    <property type="match status" value="1"/>
</dbReference>
<accession>A0A2W2B1F2</accession>
<dbReference type="Pfam" id="PF01569">
    <property type="entry name" value="PAP2"/>
    <property type="match status" value="1"/>
</dbReference>
<dbReference type="CDD" id="cd01610">
    <property type="entry name" value="PAP2_like"/>
    <property type="match status" value="1"/>
</dbReference>
<keyword evidence="4" id="KW-1185">Reference proteome</keyword>
<dbReference type="Gene3D" id="1.20.144.10">
    <property type="entry name" value="Phosphatidic acid phosphatase type 2/haloperoxidase"/>
    <property type="match status" value="1"/>
</dbReference>
<evidence type="ECO:0000259" key="2">
    <source>
        <dbReference type="SMART" id="SM00014"/>
    </source>
</evidence>
<dbReference type="InterPro" id="IPR000326">
    <property type="entry name" value="PAP2/HPO"/>
</dbReference>
<comment type="caution">
    <text evidence="3">The sequence shown here is derived from an EMBL/GenBank/DDBJ whole genome shotgun (WGS) entry which is preliminary data.</text>
</comment>
<reference evidence="3 4" key="1">
    <citation type="submission" date="2018-06" db="EMBL/GenBank/DDBJ databases">
        <title>Mucibacter soli gen. nov., sp. nov., a new member of the family Chitinophagaceae producing mucin.</title>
        <authorList>
            <person name="Kim M.-K."/>
            <person name="Park S."/>
            <person name="Kim T.-S."/>
            <person name="Joung Y."/>
            <person name="Han J.-H."/>
            <person name="Kim S.B."/>
        </authorList>
    </citation>
    <scope>NUCLEOTIDE SEQUENCE [LARGE SCALE GENOMIC DNA]</scope>
    <source>
        <strain evidence="3 4">R1-15</strain>
    </source>
</reference>
<dbReference type="EMBL" id="QKTW01000007">
    <property type="protein sequence ID" value="PZF74074.1"/>
    <property type="molecule type" value="Genomic_DNA"/>
</dbReference>
<feature type="transmembrane region" description="Helical" evidence="1">
    <location>
        <begin position="55"/>
        <end position="72"/>
    </location>
</feature>
<dbReference type="PANTHER" id="PTHR14969">
    <property type="entry name" value="SPHINGOSINE-1-PHOSPHATE PHOSPHOHYDROLASE"/>
    <property type="match status" value="1"/>
</dbReference>
<keyword evidence="1" id="KW-0812">Transmembrane</keyword>
<evidence type="ECO:0000313" key="4">
    <source>
        <dbReference type="Proteomes" id="UP000248745"/>
    </source>
</evidence>
<gene>
    <name evidence="3" type="ORF">DN068_05120</name>
</gene>
<protein>
    <submittedName>
        <fullName evidence="3">PAP2 family protein</fullName>
    </submittedName>
</protein>